<organism evidence="1 2">
    <name type="scientific">Gossypium arboreum</name>
    <name type="common">Tree cotton</name>
    <name type="synonym">Gossypium nanking</name>
    <dbReference type="NCBI Taxonomy" id="29729"/>
    <lineage>
        <taxon>Eukaryota</taxon>
        <taxon>Viridiplantae</taxon>
        <taxon>Streptophyta</taxon>
        <taxon>Embryophyta</taxon>
        <taxon>Tracheophyta</taxon>
        <taxon>Spermatophyta</taxon>
        <taxon>Magnoliopsida</taxon>
        <taxon>eudicotyledons</taxon>
        <taxon>Gunneridae</taxon>
        <taxon>Pentapetalae</taxon>
        <taxon>rosids</taxon>
        <taxon>malvids</taxon>
        <taxon>Malvales</taxon>
        <taxon>Malvaceae</taxon>
        <taxon>Malvoideae</taxon>
        <taxon>Gossypium</taxon>
    </lineage>
</organism>
<accession>A0ABR0QD42</accession>
<dbReference type="EMBL" id="JARKNE010000004">
    <property type="protein sequence ID" value="KAK5836929.1"/>
    <property type="molecule type" value="Genomic_DNA"/>
</dbReference>
<proteinExistence type="predicted"/>
<keyword evidence="2" id="KW-1185">Reference proteome</keyword>
<evidence type="ECO:0000313" key="1">
    <source>
        <dbReference type="EMBL" id="KAK5836929.1"/>
    </source>
</evidence>
<reference evidence="1 2" key="1">
    <citation type="submission" date="2023-03" db="EMBL/GenBank/DDBJ databases">
        <title>WGS of Gossypium arboreum.</title>
        <authorList>
            <person name="Yu D."/>
        </authorList>
    </citation>
    <scope>NUCLEOTIDE SEQUENCE [LARGE SCALE GENOMIC DNA]</scope>
    <source>
        <tissue evidence="1">Leaf</tissue>
    </source>
</reference>
<sequence length="120" mass="13632">MHEVALRGRIEEEWVKFHAKYIYIWEDKYNFIPMRKPILTPNLATSLDYITWLGVHASMESSSAQTPHEALMGCTTSRSVFFTPPPSSAPYGTPMSTKTLTYPPSPKVPTFYPQLGYATQ</sequence>
<gene>
    <name evidence="1" type="ORF">PVK06_012735</name>
</gene>
<protein>
    <submittedName>
        <fullName evidence="1">Uncharacterized protein</fullName>
    </submittedName>
</protein>
<evidence type="ECO:0000313" key="2">
    <source>
        <dbReference type="Proteomes" id="UP001358586"/>
    </source>
</evidence>
<comment type="caution">
    <text evidence="1">The sequence shown here is derived from an EMBL/GenBank/DDBJ whole genome shotgun (WGS) entry which is preliminary data.</text>
</comment>
<dbReference type="Proteomes" id="UP001358586">
    <property type="component" value="Chromosome 4"/>
</dbReference>
<name>A0ABR0QD42_GOSAR</name>